<dbReference type="GO" id="GO:0046872">
    <property type="term" value="F:metal ion binding"/>
    <property type="evidence" value="ECO:0007669"/>
    <property type="project" value="UniProtKB-KW"/>
</dbReference>
<evidence type="ECO:0000256" key="5">
    <source>
        <dbReference type="PIRSR" id="PIRSR017434-1"/>
    </source>
</evidence>
<evidence type="ECO:0000256" key="1">
    <source>
        <dbReference type="ARBA" id="ARBA00009589"/>
    </source>
</evidence>
<dbReference type="InterPro" id="IPR008380">
    <property type="entry name" value="HAD-SF_hydro_IG_5-nucl"/>
</dbReference>
<proteinExistence type="inferred from homology"/>
<dbReference type="GO" id="GO:0046037">
    <property type="term" value="P:GMP metabolic process"/>
    <property type="evidence" value="ECO:0007669"/>
    <property type="project" value="UniProtKB-ARBA"/>
</dbReference>
<dbReference type="NCBIfam" id="TIGR02244">
    <property type="entry name" value="HAD-IG-Ncltidse"/>
    <property type="match status" value="1"/>
</dbReference>
<evidence type="ECO:0000256" key="6">
    <source>
        <dbReference type="PIRSR" id="PIRSR017434-2"/>
    </source>
</evidence>
<dbReference type="GO" id="GO:0008253">
    <property type="term" value="F:5'-nucleotidase activity"/>
    <property type="evidence" value="ECO:0007669"/>
    <property type="project" value="TreeGrafter"/>
</dbReference>
<evidence type="ECO:0000256" key="3">
    <source>
        <dbReference type="ARBA" id="ARBA00022801"/>
    </source>
</evidence>
<comment type="cofactor">
    <cofactor evidence="6">
        <name>Mg(2+)</name>
        <dbReference type="ChEBI" id="CHEBI:18420"/>
    </cofactor>
    <text evidence="6">Binds 1 Mg(2+) ion per subunit.</text>
</comment>
<keyword evidence="3" id="KW-0378">Hydrolase</keyword>
<keyword evidence="4 6" id="KW-0460">Magnesium</keyword>
<feature type="active site" description="Nucleophile" evidence="5">
    <location>
        <position position="79"/>
    </location>
</feature>
<feature type="region of interest" description="Disordered" evidence="7">
    <location>
        <begin position="1"/>
        <end position="22"/>
    </location>
</feature>
<keyword evidence="8" id="KW-1185">Reference proteome</keyword>
<dbReference type="PANTHER" id="PTHR12103:SF15">
    <property type="entry name" value="CYTOSOLIC PURINE 5'-NUCLEOTIDASE"/>
    <property type="match status" value="1"/>
</dbReference>
<sequence length="595" mass="68817">MADNRYHTPTLSVTPCQRQKHQERFPKMPLKNNDNEVSNQTYSELKNPVQNKVYKRDPDKRIFVNRGLLMQKVKYLGFDMDYTIAVYKSPNFEALGFDLIKKKMILMGYPNAIEDFEYDHTFPIRGLWFDTLYGNLLKVDSFGYILVCVHGFSFLSGKQVYEYYPNKFVHMDEKRFRIFNTLFELPVMYLLTCLVDFFTNHLDYISMKTGVKCADLTIAYKSIYQDVLQAVDYVHGKDGPLKQETLKQVATYVVKDERLPILLDRMRFHGTKVFLATNSDYNYTNNVMSYLLNDAEEGRNWTTYFDYIVVDAKKPLFFTEGTILRQVDLKTGALKIGTHTGPMQSGHVYSGGSCNVFTDLIGAMHRDVLYVGDHIFGDILKSKKTSGWKTFLIVPEITQELKVWTNKRSLFDKLDEYDAKIAEEYKYLDSSSHVCPDITAYQSKIKSVTHEMDMEYGVLGSLFRSGSRQTFFGAQVMRYADLYAASILNLLYYPFSYVFRAPPMLMAHESTVSHEKQVVGSDLMASRSRSFSENLSGISTDAAIPKRKTLQRTDSLVPHLYADTPKEITQILEFDEEEEKSRDIKEEDEENYADQ</sequence>
<evidence type="ECO:0000313" key="9">
    <source>
        <dbReference type="RefSeq" id="XP_036368053.1"/>
    </source>
</evidence>
<dbReference type="SUPFAM" id="SSF56784">
    <property type="entry name" value="HAD-like"/>
    <property type="match status" value="1"/>
</dbReference>
<evidence type="ECO:0000256" key="2">
    <source>
        <dbReference type="ARBA" id="ARBA00022723"/>
    </source>
</evidence>
<dbReference type="RefSeq" id="XP_036368053.1">
    <property type="nucleotide sequence ID" value="XM_036512160.1"/>
</dbReference>
<feature type="compositionally biased region" description="Polar residues" evidence="7">
    <location>
        <begin position="7"/>
        <end position="17"/>
    </location>
</feature>
<evidence type="ECO:0000256" key="4">
    <source>
        <dbReference type="ARBA" id="ARBA00022842"/>
    </source>
</evidence>
<feature type="binding site" evidence="6">
    <location>
        <position position="81"/>
    </location>
    <ligand>
        <name>GMP</name>
        <dbReference type="ChEBI" id="CHEBI:58115"/>
    </ligand>
</feature>
<feature type="compositionally biased region" description="Acidic residues" evidence="7">
    <location>
        <begin position="586"/>
        <end position="595"/>
    </location>
</feature>
<feature type="binding site" evidence="6">
    <location>
        <position position="373"/>
    </location>
    <ligand>
        <name>Mg(2+)</name>
        <dbReference type="ChEBI" id="CHEBI:18420"/>
    </ligand>
</feature>
<reference evidence="9" key="1">
    <citation type="submission" date="2025-08" db="UniProtKB">
        <authorList>
            <consortium name="RefSeq"/>
        </authorList>
    </citation>
    <scope>IDENTIFICATION</scope>
</reference>
<dbReference type="PANTHER" id="PTHR12103">
    <property type="entry name" value="5'-NUCLEOTIDASE DOMAIN-CONTAINING"/>
    <property type="match status" value="1"/>
</dbReference>
<feature type="region of interest" description="Disordered" evidence="7">
    <location>
        <begin position="571"/>
        <end position="595"/>
    </location>
</feature>
<accession>A0A7E6FKC0</accession>
<evidence type="ECO:0000313" key="8">
    <source>
        <dbReference type="Proteomes" id="UP000515154"/>
    </source>
</evidence>
<evidence type="ECO:0000256" key="7">
    <source>
        <dbReference type="SAM" id="MobiDB-lite"/>
    </source>
</evidence>
<keyword evidence="2 6" id="KW-0479">Metal-binding</keyword>
<dbReference type="InterPro" id="IPR016695">
    <property type="entry name" value="Pur_nucleotidase"/>
</dbReference>
<dbReference type="InterPro" id="IPR023214">
    <property type="entry name" value="HAD_sf"/>
</dbReference>
<organism evidence="8 9">
    <name type="scientific">Octopus sinensis</name>
    <name type="common">East Asian common octopus</name>
    <dbReference type="NCBI Taxonomy" id="2607531"/>
    <lineage>
        <taxon>Eukaryota</taxon>
        <taxon>Metazoa</taxon>
        <taxon>Spiralia</taxon>
        <taxon>Lophotrochozoa</taxon>
        <taxon>Mollusca</taxon>
        <taxon>Cephalopoda</taxon>
        <taxon>Coleoidea</taxon>
        <taxon>Octopodiformes</taxon>
        <taxon>Octopoda</taxon>
        <taxon>Incirrata</taxon>
        <taxon>Octopodidae</taxon>
        <taxon>Octopus</taxon>
    </lineage>
</organism>
<comment type="similarity">
    <text evidence="1">Belongs to the 5'(3')-deoxyribonucleotidase family.</text>
</comment>
<dbReference type="PIRSF" id="PIRSF017434">
    <property type="entry name" value="Purine_5'-nucleotidase"/>
    <property type="match status" value="1"/>
</dbReference>
<feature type="active site" description="Proton donor" evidence="5">
    <location>
        <position position="81"/>
    </location>
</feature>
<feature type="binding site" evidence="6">
    <location>
        <position position="79"/>
    </location>
    <ligand>
        <name>Mg(2+)</name>
        <dbReference type="ChEBI" id="CHEBI:18420"/>
    </ligand>
</feature>
<dbReference type="AlphaFoldDB" id="A0A7E6FKC0"/>
<gene>
    <name evidence="9" type="primary">LOC115223288</name>
</gene>
<dbReference type="Pfam" id="PF05761">
    <property type="entry name" value="5_nucleotid"/>
    <property type="match status" value="1"/>
</dbReference>
<name>A0A7E6FKC0_9MOLL</name>
<dbReference type="FunFam" id="3.40.50.1000:FF:000021">
    <property type="entry name" value="NT5C2 isoform 1"/>
    <property type="match status" value="1"/>
</dbReference>
<dbReference type="Gene3D" id="3.40.50.1000">
    <property type="entry name" value="HAD superfamily/HAD-like"/>
    <property type="match status" value="1"/>
</dbReference>
<dbReference type="CDD" id="cd07522">
    <property type="entry name" value="HAD_cN-II"/>
    <property type="match status" value="1"/>
</dbReference>
<protein>
    <submittedName>
        <fullName evidence="9">Cytosolic purine 5'-nucleotidase isoform X1</fullName>
    </submittedName>
</protein>
<dbReference type="InterPro" id="IPR036412">
    <property type="entry name" value="HAD-like_sf"/>
</dbReference>
<dbReference type="Proteomes" id="UP000515154">
    <property type="component" value="Linkage group LG22"/>
</dbReference>